<dbReference type="EMBL" id="CP131059">
    <property type="protein sequence ID" value="WNY23017.1"/>
    <property type="molecule type" value="Genomic_DNA"/>
</dbReference>
<dbReference type="RefSeq" id="WP_316558004.1">
    <property type="nucleotide sequence ID" value="NZ_CP131059.1"/>
</dbReference>
<sequence length="84" mass="8886">MKVQKPTLQRRVSEAERRKEGVGDSNHTKRNIRNGLIFQLCSAAAMPAGLQLSFMIAAANQVCAAAAAAVAAPCASRSAFINTK</sequence>
<evidence type="ECO:0000313" key="2">
    <source>
        <dbReference type="EMBL" id="WNY23017.1"/>
    </source>
</evidence>
<proteinExistence type="predicted"/>
<organism evidence="2 3">
    <name type="scientific">Methanimicrococcus hongohii</name>
    <dbReference type="NCBI Taxonomy" id="3028295"/>
    <lineage>
        <taxon>Archaea</taxon>
        <taxon>Methanobacteriati</taxon>
        <taxon>Methanobacteriota</taxon>
        <taxon>Stenosarchaea group</taxon>
        <taxon>Methanomicrobia</taxon>
        <taxon>Methanosarcinales</taxon>
        <taxon>Methanosarcinaceae</taxon>
        <taxon>Methanimicrococcus</taxon>
    </lineage>
</organism>
<dbReference type="KEGG" id="mehf:MmiHf6_03130"/>
<keyword evidence="3" id="KW-1185">Reference proteome</keyword>
<gene>
    <name evidence="2" type="ORF">MmiHf6_03130</name>
</gene>
<dbReference type="Proteomes" id="UP001302978">
    <property type="component" value="Chromosome"/>
</dbReference>
<dbReference type="GeneID" id="85194774"/>
<evidence type="ECO:0000313" key="3">
    <source>
        <dbReference type="Proteomes" id="UP001302978"/>
    </source>
</evidence>
<accession>A0AA96ZTS6</accession>
<feature type="region of interest" description="Disordered" evidence="1">
    <location>
        <begin position="1"/>
        <end position="29"/>
    </location>
</feature>
<evidence type="ECO:0000256" key="1">
    <source>
        <dbReference type="SAM" id="MobiDB-lite"/>
    </source>
</evidence>
<dbReference type="AlphaFoldDB" id="A0AA96ZTS6"/>
<protein>
    <submittedName>
        <fullName evidence="2">Uncharacterized protein</fullName>
    </submittedName>
</protein>
<name>A0AA96ZTS6_9EURY</name>
<feature type="compositionally biased region" description="Basic and acidic residues" evidence="1">
    <location>
        <begin position="11"/>
        <end position="22"/>
    </location>
</feature>
<reference evidence="2 3" key="1">
    <citation type="submission" date="2023-07" db="EMBL/GenBank/DDBJ databases">
        <title>Closed genoem sequence of Methanomicrococcus sp. Hf6.</title>
        <authorList>
            <person name="Poehlein A."/>
            <person name="Protasov E."/>
            <person name="Platt K."/>
            <person name="Reeh H."/>
            <person name="Daniel R."/>
            <person name="Brune A."/>
        </authorList>
    </citation>
    <scope>NUCLEOTIDE SEQUENCE [LARGE SCALE GENOMIC DNA]</scope>
    <source>
        <strain evidence="2 3">Hf6</strain>
    </source>
</reference>